<name>Q39CC9_BURL3</name>
<sequence length="133" mass="14909">MLEAAHRPIGTHPHHRNAQCGDSFRRPDIHKEVRVVPVRMLAREPEIRDTSDGTGGRMMASWRADRRSRVHAHPCVAQRFEPLANAAMRSEICVLRTTCPRAPLKCTAFRVAAGTGSPRRGTRAVRPRLRAFG</sequence>
<reference evidence="2" key="1">
    <citation type="submission" date="2009-01" db="EMBL/GenBank/DDBJ databases">
        <title>Complete sequence of chromosome 1 of Burkholderia sp. 383.</title>
        <authorList>
            <consortium name="US DOE Joint Genome Institute"/>
            <person name="Copeland A."/>
            <person name="Lucas S."/>
            <person name="Lapidus A."/>
            <person name="Barry K."/>
            <person name="Detter J.C."/>
            <person name="Glavina T."/>
            <person name="Hammon N."/>
            <person name="Israni S."/>
            <person name="Pitluck S."/>
            <person name="Chain P."/>
            <person name="Malfatti S."/>
            <person name="Shin M."/>
            <person name="Vergez L."/>
            <person name="Schmutz J."/>
            <person name="Larimer F."/>
            <person name="Land M."/>
            <person name="Kyrpides N."/>
            <person name="Lykidis A."/>
            <person name="Richardson P."/>
        </authorList>
    </citation>
    <scope>NUCLEOTIDE SEQUENCE</scope>
    <source>
        <strain evidence="2">383</strain>
    </source>
</reference>
<accession>Q39CC9</accession>
<organism evidence="2 3">
    <name type="scientific">Burkholderia lata (strain ATCC 17760 / DSM 23089 / LMG 22485 / NCIMB 9086 / R18194 / 383)</name>
    <dbReference type="NCBI Taxonomy" id="482957"/>
    <lineage>
        <taxon>Bacteria</taxon>
        <taxon>Pseudomonadati</taxon>
        <taxon>Pseudomonadota</taxon>
        <taxon>Betaproteobacteria</taxon>
        <taxon>Burkholderiales</taxon>
        <taxon>Burkholderiaceae</taxon>
        <taxon>Burkholderia</taxon>
        <taxon>Burkholderia cepacia complex</taxon>
    </lineage>
</organism>
<dbReference type="AlphaFoldDB" id="Q39CC9"/>
<gene>
    <name evidence="2" type="ordered locus">Bcep18194_A6293</name>
</gene>
<feature type="region of interest" description="Disordered" evidence="1">
    <location>
        <begin position="1"/>
        <end position="26"/>
    </location>
</feature>
<evidence type="ECO:0000313" key="2">
    <source>
        <dbReference type="EMBL" id="ABB09887.1"/>
    </source>
</evidence>
<proteinExistence type="predicted"/>
<dbReference type="EMBL" id="CP000151">
    <property type="protein sequence ID" value="ABB09887.1"/>
    <property type="molecule type" value="Genomic_DNA"/>
</dbReference>
<dbReference type="KEGG" id="bur:Bcep18194_A6293"/>
<protein>
    <submittedName>
        <fullName evidence="2">Uncharacterized protein</fullName>
    </submittedName>
</protein>
<dbReference type="HOGENOM" id="CLU_1902742_0_0_4"/>
<keyword evidence="3" id="KW-1185">Reference proteome</keyword>
<evidence type="ECO:0000313" key="3">
    <source>
        <dbReference type="Proteomes" id="UP000002705"/>
    </source>
</evidence>
<dbReference type="Proteomes" id="UP000002705">
    <property type="component" value="Chromosome 1"/>
</dbReference>
<evidence type="ECO:0000256" key="1">
    <source>
        <dbReference type="SAM" id="MobiDB-lite"/>
    </source>
</evidence>